<dbReference type="EMBL" id="PCUC01000180">
    <property type="protein sequence ID" value="PIQ04485.1"/>
    <property type="molecule type" value="Genomic_DNA"/>
</dbReference>
<reference evidence="1 2" key="1">
    <citation type="submission" date="2017-09" db="EMBL/GenBank/DDBJ databases">
        <title>Depth-based differentiation of microbial function through sediment-hosted aquifers and enrichment of novel symbionts in the deep terrestrial subsurface.</title>
        <authorList>
            <person name="Probst A.J."/>
            <person name="Ladd B."/>
            <person name="Jarett J.K."/>
            <person name="Geller-Mcgrath D.E."/>
            <person name="Sieber C.M."/>
            <person name="Emerson J.B."/>
            <person name="Anantharaman K."/>
            <person name="Thomas B.C."/>
            <person name="Malmstrom R."/>
            <person name="Stieglmeier M."/>
            <person name="Klingl A."/>
            <person name="Woyke T."/>
            <person name="Ryan C.M."/>
            <person name="Banfield J.F."/>
        </authorList>
    </citation>
    <scope>NUCLEOTIDE SEQUENCE [LARGE SCALE GENOMIC DNA]</scope>
    <source>
        <strain evidence="1">CG18_big_fil_WC_8_21_14_2_50_37_10</strain>
    </source>
</reference>
<name>A0A2H0FCW0_9BACT</name>
<gene>
    <name evidence="1" type="ORF">COW72_03490</name>
</gene>
<organism evidence="1 2">
    <name type="scientific">Candidatus Nealsonbacteria bacterium CG18_big_fil_WC_8_21_14_2_50_37_10</name>
    <dbReference type="NCBI Taxonomy" id="1974717"/>
    <lineage>
        <taxon>Bacteria</taxon>
        <taxon>Candidatus Nealsoniibacteriota</taxon>
    </lineage>
</organism>
<protein>
    <submittedName>
        <fullName evidence="1">Uncharacterized protein</fullName>
    </submittedName>
</protein>
<dbReference type="AlphaFoldDB" id="A0A2H0FCW0"/>
<sequence>MLQIKNYFSIESFLKKLSGKKYIFAGYLPAGRQGYCYLILPKNRPRGYFLRIFIIFSLIFF</sequence>
<dbReference type="Proteomes" id="UP000230778">
    <property type="component" value="Unassembled WGS sequence"/>
</dbReference>
<proteinExistence type="predicted"/>
<evidence type="ECO:0000313" key="1">
    <source>
        <dbReference type="EMBL" id="PIQ04485.1"/>
    </source>
</evidence>
<evidence type="ECO:0000313" key="2">
    <source>
        <dbReference type="Proteomes" id="UP000230778"/>
    </source>
</evidence>
<comment type="caution">
    <text evidence="1">The sequence shown here is derived from an EMBL/GenBank/DDBJ whole genome shotgun (WGS) entry which is preliminary data.</text>
</comment>
<accession>A0A2H0FCW0</accession>